<sequence length="540" mass="58028">MICAAAAAVDERKEDINELNVFPVPDGDTGTNMALTLGNAAAELHKVENPTLGKAMEITSSALLRGARGNSGVITSLLFRGLTRSLKSAGSEFDGGALAAALTEGVQTAYKAVMKPAEGTILTVSRVSAEAAFKTAQKDRDPEKVLQSAITAAREALPLTMQQNPVLEKAQVVDAGAFGYIIILEGMMSALTGKVRSIAMNLQKPKTPSAAAASADFSQYDTEEITFAYCTEFIADREDKTRSVDKLRSFLSSIGDSLVVVEDDDLIKIHVHTDTPDLALGEGLKFGRLSRIKIENMQEQLERKQRDAVAQGLPRRRSAEPEKRYGFVAVAAGQGLASVFGDLGVDCVVEGGQTMNPSTEDILGAIDQTPAEVVFVLPNNKNIVMASEQAAALSEKQVIVLPTKTVPQGIAALLVFEPDRDPDLNREEMMTAVAAVQTGQITYAARDSSFDGRDIREGDFMAMLEGKLVANSQKFEDVMVRLARSMCSRKSQFITIFYGEGATPEQAETVREAFAKEAKNAEINVIDGGQPVYSYIISVE</sequence>
<dbReference type="InterPro" id="IPR019986">
    <property type="entry name" value="YloV-like"/>
</dbReference>
<evidence type="ECO:0000313" key="3">
    <source>
        <dbReference type="Proteomes" id="UP000824073"/>
    </source>
</evidence>
<evidence type="ECO:0000259" key="1">
    <source>
        <dbReference type="PROSITE" id="PS51480"/>
    </source>
</evidence>
<dbReference type="EMBL" id="DVMR01000033">
    <property type="protein sequence ID" value="HIU43382.1"/>
    <property type="molecule type" value="Genomic_DNA"/>
</dbReference>
<dbReference type="PROSITE" id="PS51480">
    <property type="entry name" value="DHAL"/>
    <property type="match status" value="1"/>
</dbReference>
<comment type="caution">
    <text evidence="2">The sequence shown here is derived from an EMBL/GenBank/DDBJ whole genome shotgun (WGS) entry which is preliminary data.</text>
</comment>
<dbReference type="GO" id="GO:0004371">
    <property type="term" value="F:glycerone kinase activity"/>
    <property type="evidence" value="ECO:0007669"/>
    <property type="project" value="InterPro"/>
</dbReference>
<organism evidence="2 3">
    <name type="scientific">Candidatus Ventrousia excrementavium</name>
    <dbReference type="NCBI Taxonomy" id="2840961"/>
    <lineage>
        <taxon>Bacteria</taxon>
        <taxon>Bacillati</taxon>
        <taxon>Bacillota</taxon>
        <taxon>Clostridia</taxon>
        <taxon>Eubacteriales</taxon>
        <taxon>Clostridiaceae</taxon>
        <taxon>Clostridiaceae incertae sedis</taxon>
        <taxon>Candidatus Ventrousia</taxon>
    </lineage>
</organism>
<feature type="domain" description="DhaL" evidence="1">
    <location>
        <begin position="1"/>
        <end position="189"/>
    </location>
</feature>
<dbReference type="InterPro" id="IPR033470">
    <property type="entry name" value="FakA-like_C"/>
</dbReference>
<dbReference type="InterPro" id="IPR036117">
    <property type="entry name" value="DhaL_dom_sf"/>
</dbReference>
<dbReference type="Pfam" id="PF02734">
    <property type="entry name" value="Dak2"/>
    <property type="match status" value="1"/>
</dbReference>
<dbReference type="SMART" id="SM01120">
    <property type="entry name" value="Dak2"/>
    <property type="match status" value="1"/>
</dbReference>
<accession>A0A9D1IU37</accession>
<dbReference type="Pfam" id="PF13684">
    <property type="entry name" value="FakA-like_C"/>
    <property type="match status" value="1"/>
</dbReference>
<dbReference type="InterPro" id="IPR050270">
    <property type="entry name" value="DegV_domain_contain"/>
</dbReference>
<name>A0A9D1IU37_9CLOT</name>
<dbReference type="SUPFAM" id="SSF101473">
    <property type="entry name" value="DhaL-like"/>
    <property type="match status" value="1"/>
</dbReference>
<dbReference type="GO" id="GO:0006071">
    <property type="term" value="P:glycerol metabolic process"/>
    <property type="evidence" value="ECO:0007669"/>
    <property type="project" value="InterPro"/>
</dbReference>
<evidence type="ECO:0000313" key="2">
    <source>
        <dbReference type="EMBL" id="HIU43382.1"/>
    </source>
</evidence>
<dbReference type="Proteomes" id="UP000824073">
    <property type="component" value="Unassembled WGS sequence"/>
</dbReference>
<dbReference type="Pfam" id="PF21645">
    <property type="entry name" value="FakA-like_M"/>
    <property type="match status" value="1"/>
</dbReference>
<gene>
    <name evidence="2" type="ORF">IAB67_03690</name>
</gene>
<reference evidence="2" key="1">
    <citation type="submission" date="2020-10" db="EMBL/GenBank/DDBJ databases">
        <authorList>
            <person name="Gilroy R."/>
        </authorList>
    </citation>
    <scope>NUCLEOTIDE SEQUENCE</scope>
    <source>
        <strain evidence="2">CHK191-8634</strain>
    </source>
</reference>
<reference evidence="2" key="2">
    <citation type="journal article" date="2021" name="PeerJ">
        <title>Extensive microbial diversity within the chicken gut microbiome revealed by metagenomics and culture.</title>
        <authorList>
            <person name="Gilroy R."/>
            <person name="Ravi A."/>
            <person name="Getino M."/>
            <person name="Pursley I."/>
            <person name="Horton D.L."/>
            <person name="Alikhan N.F."/>
            <person name="Baker D."/>
            <person name="Gharbi K."/>
            <person name="Hall N."/>
            <person name="Watson M."/>
            <person name="Adriaenssens E.M."/>
            <person name="Foster-Nyarko E."/>
            <person name="Jarju S."/>
            <person name="Secka A."/>
            <person name="Antonio M."/>
            <person name="Oren A."/>
            <person name="Chaudhuri R.R."/>
            <person name="La Ragione R."/>
            <person name="Hildebrand F."/>
            <person name="Pallen M.J."/>
        </authorList>
    </citation>
    <scope>NUCLEOTIDE SEQUENCE</scope>
    <source>
        <strain evidence="2">CHK191-8634</strain>
    </source>
</reference>
<proteinExistence type="predicted"/>
<dbReference type="Gene3D" id="1.25.40.340">
    <property type="match status" value="1"/>
</dbReference>
<dbReference type="PANTHER" id="PTHR33434">
    <property type="entry name" value="DEGV DOMAIN-CONTAINING PROTEIN DR_1986-RELATED"/>
    <property type="match status" value="1"/>
</dbReference>
<dbReference type="InterPro" id="IPR048394">
    <property type="entry name" value="FakA-like_M"/>
</dbReference>
<protein>
    <submittedName>
        <fullName evidence="2">DAK2 domain-containing protein</fullName>
    </submittedName>
</protein>
<dbReference type="AlphaFoldDB" id="A0A9D1IU37"/>
<dbReference type="NCBIfam" id="TIGR03599">
    <property type="entry name" value="YloV"/>
    <property type="match status" value="1"/>
</dbReference>
<dbReference type="SMART" id="SM01121">
    <property type="entry name" value="Dak1_2"/>
    <property type="match status" value="1"/>
</dbReference>
<dbReference type="PANTHER" id="PTHR33434:SF4">
    <property type="entry name" value="PHOSPHATASE PROTEIN"/>
    <property type="match status" value="1"/>
</dbReference>
<dbReference type="InterPro" id="IPR004007">
    <property type="entry name" value="DhaL_dom"/>
</dbReference>